<feature type="region of interest" description="Disordered" evidence="1">
    <location>
        <begin position="192"/>
        <end position="212"/>
    </location>
</feature>
<evidence type="ECO:0008006" key="4">
    <source>
        <dbReference type="Google" id="ProtNLM"/>
    </source>
</evidence>
<dbReference type="EMBL" id="LT934112">
    <property type="protein sequence ID" value="VAH13791.1"/>
    <property type="molecule type" value="Genomic_DNA"/>
</dbReference>
<organism evidence="2 3">
    <name type="scientific">Triticum turgidum subsp. durum</name>
    <name type="common">Durum wheat</name>
    <name type="synonym">Triticum durum</name>
    <dbReference type="NCBI Taxonomy" id="4567"/>
    <lineage>
        <taxon>Eukaryota</taxon>
        <taxon>Viridiplantae</taxon>
        <taxon>Streptophyta</taxon>
        <taxon>Embryophyta</taxon>
        <taxon>Tracheophyta</taxon>
        <taxon>Spermatophyta</taxon>
        <taxon>Magnoliopsida</taxon>
        <taxon>Liliopsida</taxon>
        <taxon>Poales</taxon>
        <taxon>Poaceae</taxon>
        <taxon>BOP clade</taxon>
        <taxon>Pooideae</taxon>
        <taxon>Triticodae</taxon>
        <taxon>Triticeae</taxon>
        <taxon>Triticinae</taxon>
        <taxon>Triticum</taxon>
    </lineage>
</organism>
<evidence type="ECO:0000256" key="1">
    <source>
        <dbReference type="SAM" id="MobiDB-lite"/>
    </source>
</evidence>
<reference evidence="2 3" key="1">
    <citation type="submission" date="2017-09" db="EMBL/GenBank/DDBJ databases">
        <authorList>
            <consortium name="International Durum Wheat Genome Sequencing Consortium (IDWGSC)"/>
            <person name="Milanesi L."/>
        </authorList>
    </citation>
    <scope>NUCLEOTIDE SEQUENCE [LARGE SCALE GENOMIC DNA]</scope>
    <source>
        <strain evidence="3">cv. Svevo</strain>
    </source>
</reference>
<sequence length="212" mass="23912">MEKVESLLKDLRLSEKEKKGIKIGWTGSGKAGVVEPQAMAQLLSEKPVFVEAMAETLGRIWCPIKGVACKEVGENIFHFTFGRESGKRMALDGGPWEFGNDLLVMEDYVPRKRIEDYNFDTIPIWVRVLRLPLGLMTRDVGEAVEAEIGEVLEVDTQADGGAVGKYLWMKVRMKITVPLMRGFTLEEEEGEQNLITSGKEQEGEEDRNWCPF</sequence>
<protein>
    <recommendedName>
        <fullName evidence="4">DUF4283 domain-containing protein</fullName>
    </recommendedName>
</protein>
<dbReference type="PANTHER" id="PTHR31286">
    <property type="entry name" value="GLYCINE-RICH CELL WALL STRUCTURAL PROTEIN 1.8-LIKE"/>
    <property type="match status" value="1"/>
</dbReference>
<gene>
    <name evidence="2" type="ORF">TRITD_1Bv1G032410</name>
</gene>
<keyword evidence="3" id="KW-1185">Reference proteome</keyword>
<dbReference type="PANTHER" id="PTHR31286:SF180">
    <property type="entry name" value="OS10G0362600 PROTEIN"/>
    <property type="match status" value="1"/>
</dbReference>
<dbReference type="Proteomes" id="UP000324705">
    <property type="component" value="Chromosome 1B"/>
</dbReference>
<evidence type="ECO:0000313" key="2">
    <source>
        <dbReference type="EMBL" id="VAH13791.1"/>
    </source>
</evidence>
<dbReference type="InterPro" id="IPR040256">
    <property type="entry name" value="At4g02000-like"/>
</dbReference>
<evidence type="ECO:0000313" key="3">
    <source>
        <dbReference type="Proteomes" id="UP000324705"/>
    </source>
</evidence>
<dbReference type="AlphaFoldDB" id="A0A9R0QPJ8"/>
<dbReference type="Gramene" id="TRITD1Bv1G032410.1">
    <property type="protein sequence ID" value="TRITD1Bv1G032410.1"/>
    <property type="gene ID" value="TRITD1Bv1G032410"/>
</dbReference>
<accession>A0A9R0QPJ8</accession>
<name>A0A9R0QPJ8_TRITD</name>
<dbReference type="OMA" id="NDGVETM"/>
<proteinExistence type="predicted"/>